<dbReference type="InterPro" id="IPR013786">
    <property type="entry name" value="AcylCoA_DH/ox_N"/>
</dbReference>
<evidence type="ECO:0000313" key="11">
    <source>
        <dbReference type="Proteomes" id="UP000245771"/>
    </source>
</evidence>
<sequence>MSLTRPKTPWAESPWVSGAPSPYYTKQSHIALREYVREWTEKHIPSELAIDFDKKGIATDQLYQQFAKDGFLIPFALGVTIPKKFHDLSGNLRLPGGVKAEEWDHFHDLILVDELCRTGSNAPMMANYGGLAYGAGPIVHFASDEMQKRYLPDLLTGRKRICLAITEPRAGSDVAGLGTTAERTPDGKHFIVNGEKKWITNGIYSDYFTTAVRTSGKPGDYSGITFLVIPKSEGLKTKKMEIMGGSASGTTYVTFEDVKVPVENVIGKEGEAFKYIMYNFMHERMTIVYIANRLCRVCLEDVVEHCKRRKAFGKPLMEQAVVRHKIAQMARKTEALTAWMEATVYQMSKLSIQEANVKLGGQTALLKAQATATIEYVANEAVKLFGGMGLTKSGAGERVEMIFREFKGLQIPGGSEDVMLDLGTRQALKLFSKL</sequence>
<dbReference type="Gene3D" id="1.10.540.10">
    <property type="entry name" value="Acyl-CoA dehydrogenase/oxidase, N-terminal domain"/>
    <property type="match status" value="1"/>
</dbReference>
<dbReference type="InterPro" id="IPR009075">
    <property type="entry name" value="AcylCo_DH/oxidase_C"/>
</dbReference>
<dbReference type="EMBL" id="KZ819602">
    <property type="protein sequence ID" value="PWN36571.1"/>
    <property type="molecule type" value="Genomic_DNA"/>
</dbReference>
<evidence type="ECO:0000256" key="6">
    <source>
        <dbReference type="RuleBase" id="RU362125"/>
    </source>
</evidence>
<proteinExistence type="inferred from homology"/>
<evidence type="ECO:0000259" key="7">
    <source>
        <dbReference type="Pfam" id="PF00441"/>
    </source>
</evidence>
<feature type="domain" description="Acyl-CoA dehydrogenase/oxidase C-terminal" evidence="7">
    <location>
        <begin position="273"/>
        <end position="427"/>
    </location>
</feature>
<dbReference type="Gene3D" id="1.20.140.10">
    <property type="entry name" value="Butyryl-CoA Dehydrogenase, subunit A, domain 3"/>
    <property type="match status" value="1"/>
</dbReference>
<dbReference type="PANTHER" id="PTHR48083">
    <property type="entry name" value="MEDIUM-CHAIN SPECIFIC ACYL-COA DEHYDROGENASE, MITOCHONDRIAL-RELATED"/>
    <property type="match status" value="1"/>
</dbReference>
<dbReference type="SUPFAM" id="SSF47203">
    <property type="entry name" value="Acyl-CoA dehydrogenase C-terminal domain-like"/>
    <property type="match status" value="1"/>
</dbReference>
<dbReference type="Gene3D" id="2.40.110.10">
    <property type="entry name" value="Butyryl-CoA Dehydrogenase, subunit A, domain 2"/>
    <property type="match status" value="1"/>
</dbReference>
<evidence type="ECO:0000256" key="3">
    <source>
        <dbReference type="ARBA" id="ARBA00022630"/>
    </source>
</evidence>
<name>A0A316VKJ7_9BASI</name>
<comment type="cofactor">
    <cofactor evidence="1 6">
        <name>FAD</name>
        <dbReference type="ChEBI" id="CHEBI:57692"/>
    </cofactor>
</comment>
<dbReference type="STRING" id="1280837.A0A316VKJ7"/>
<comment type="similarity">
    <text evidence="2 6">Belongs to the acyl-CoA dehydrogenase family.</text>
</comment>
<dbReference type="Pfam" id="PF02771">
    <property type="entry name" value="Acyl-CoA_dh_N"/>
    <property type="match status" value="1"/>
</dbReference>
<dbReference type="Pfam" id="PF00441">
    <property type="entry name" value="Acyl-CoA_dh_1"/>
    <property type="match status" value="1"/>
</dbReference>
<feature type="domain" description="Acyl-CoA oxidase/dehydrogenase middle" evidence="8">
    <location>
        <begin position="162"/>
        <end position="258"/>
    </location>
</feature>
<feature type="domain" description="Acyl-CoA dehydrogenase/oxidase N-terminal" evidence="9">
    <location>
        <begin position="28"/>
        <end position="157"/>
    </location>
</feature>
<gene>
    <name evidence="10" type="ORF">FA14DRAFT_140441</name>
</gene>
<protein>
    <submittedName>
        <fullName evidence="10">Acyl-CoA dehydrogenase NM domain-like protein</fullName>
    </submittedName>
</protein>
<dbReference type="InterPro" id="IPR009100">
    <property type="entry name" value="AcylCoA_DH/oxidase_NM_dom_sf"/>
</dbReference>
<dbReference type="PANTHER" id="PTHR48083:SF28">
    <property type="entry name" value="ACYL-COA DEHYDROGENASE FAMILY PROTEIN (AFU_ORTHOLOGUE AFUA_6G10880)-RELATED"/>
    <property type="match status" value="1"/>
</dbReference>
<evidence type="ECO:0000256" key="1">
    <source>
        <dbReference type="ARBA" id="ARBA00001974"/>
    </source>
</evidence>
<dbReference type="Pfam" id="PF02770">
    <property type="entry name" value="Acyl-CoA_dh_M"/>
    <property type="match status" value="1"/>
</dbReference>
<dbReference type="PROSITE" id="PS00072">
    <property type="entry name" value="ACYL_COA_DH_1"/>
    <property type="match status" value="1"/>
</dbReference>
<organism evidence="10 11">
    <name type="scientific">Meira miltonrushii</name>
    <dbReference type="NCBI Taxonomy" id="1280837"/>
    <lineage>
        <taxon>Eukaryota</taxon>
        <taxon>Fungi</taxon>
        <taxon>Dikarya</taxon>
        <taxon>Basidiomycota</taxon>
        <taxon>Ustilaginomycotina</taxon>
        <taxon>Exobasidiomycetes</taxon>
        <taxon>Exobasidiales</taxon>
        <taxon>Brachybasidiaceae</taxon>
        <taxon>Meira</taxon>
    </lineage>
</organism>
<dbReference type="SUPFAM" id="SSF56645">
    <property type="entry name" value="Acyl-CoA dehydrogenase NM domain-like"/>
    <property type="match status" value="1"/>
</dbReference>
<evidence type="ECO:0000313" key="10">
    <source>
        <dbReference type="EMBL" id="PWN36571.1"/>
    </source>
</evidence>
<accession>A0A316VKJ7</accession>
<evidence type="ECO:0000256" key="4">
    <source>
        <dbReference type="ARBA" id="ARBA00022827"/>
    </source>
</evidence>
<evidence type="ECO:0000259" key="8">
    <source>
        <dbReference type="Pfam" id="PF02770"/>
    </source>
</evidence>
<dbReference type="Proteomes" id="UP000245771">
    <property type="component" value="Unassembled WGS sequence"/>
</dbReference>
<dbReference type="GeneID" id="37018877"/>
<keyword evidence="5 6" id="KW-0560">Oxidoreductase</keyword>
<keyword evidence="3 6" id="KW-0285">Flavoprotein</keyword>
<dbReference type="GO" id="GO:0005737">
    <property type="term" value="C:cytoplasm"/>
    <property type="evidence" value="ECO:0007669"/>
    <property type="project" value="TreeGrafter"/>
</dbReference>
<dbReference type="InterPro" id="IPR006091">
    <property type="entry name" value="Acyl-CoA_Oxase/DH_mid-dom"/>
</dbReference>
<evidence type="ECO:0000259" key="9">
    <source>
        <dbReference type="Pfam" id="PF02771"/>
    </source>
</evidence>
<dbReference type="GO" id="GO:0003995">
    <property type="term" value="F:acyl-CoA dehydrogenase activity"/>
    <property type="evidence" value="ECO:0007669"/>
    <property type="project" value="InterPro"/>
</dbReference>
<dbReference type="InterPro" id="IPR037069">
    <property type="entry name" value="AcylCoA_DH/ox_N_sf"/>
</dbReference>
<keyword evidence="4 6" id="KW-0274">FAD</keyword>
<keyword evidence="11" id="KW-1185">Reference proteome</keyword>
<dbReference type="GO" id="GO:0050660">
    <property type="term" value="F:flavin adenine dinucleotide binding"/>
    <property type="evidence" value="ECO:0007669"/>
    <property type="project" value="InterPro"/>
</dbReference>
<evidence type="ECO:0000256" key="5">
    <source>
        <dbReference type="ARBA" id="ARBA00023002"/>
    </source>
</evidence>
<dbReference type="InterPro" id="IPR036250">
    <property type="entry name" value="AcylCo_DH-like_C"/>
</dbReference>
<reference evidence="10 11" key="1">
    <citation type="journal article" date="2018" name="Mol. Biol. Evol.">
        <title>Broad Genomic Sampling Reveals a Smut Pathogenic Ancestry of the Fungal Clade Ustilaginomycotina.</title>
        <authorList>
            <person name="Kijpornyongpan T."/>
            <person name="Mondo S.J."/>
            <person name="Barry K."/>
            <person name="Sandor L."/>
            <person name="Lee J."/>
            <person name="Lipzen A."/>
            <person name="Pangilinan J."/>
            <person name="LaButti K."/>
            <person name="Hainaut M."/>
            <person name="Henrissat B."/>
            <person name="Grigoriev I.V."/>
            <person name="Spatafora J.W."/>
            <person name="Aime M.C."/>
        </authorList>
    </citation>
    <scope>NUCLEOTIDE SEQUENCE [LARGE SCALE GENOMIC DNA]</scope>
    <source>
        <strain evidence="10 11">MCA 3882</strain>
    </source>
</reference>
<dbReference type="InterPro" id="IPR046373">
    <property type="entry name" value="Acyl-CoA_Oxase/DH_mid-dom_sf"/>
</dbReference>
<dbReference type="GO" id="GO:0033539">
    <property type="term" value="P:fatty acid beta-oxidation using acyl-CoA dehydrogenase"/>
    <property type="evidence" value="ECO:0007669"/>
    <property type="project" value="TreeGrafter"/>
</dbReference>
<dbReference type="InterPro" id="IPR006089">
    <property type="entry name" value="Acyl-CoA_DH_CS"/>
</dbReference>
<dbReference type="OrthoDB" id="2588832at2759"/>
<evidence type="ECO:0000256" key="2">
    <source>
        <dbReference type="ARBA" id="ARBA00009347"/>
    </source>
</evidence>
<dbReference type="AlphaFoldDB" id="A0A316VKJ7"/>
<dbReference type="InterPro" id="IPR050741">
    <property type="entry name" value="Acyl-CoA_dehydrogenase"/>
</dbReference>
<dbReference type="RefSeq" id="XP_025356873.1">
    <property type="nucleotide sequence ID" value="XM_025497096.1"/>
</dbReference>
<dbReference type="InParanoid" id="A0A316VKJ7"/>